<organism evidence="1 2">
    <name type="scientific">Liquorilactobacillus capillatus DSM 19910</name>
    <dbReference type="NCBI Taxonomy" id="1423731"/>
    <lineage>
        <taxon>Bacteria</taxon>
        <taxon>Bacillati</taxon>
        <taxon>Bacillota</taxon>
        <taxon>Bacilli</taxon>
        <taxon>Lactobacillales</taxon>
        <taxon>Lactobacillaceae</taxon>
        <taxon>Liquorilactobacillus</taxon>
    </lineage>
</organism>
<comment type="caution">
    <text evidence="1">The sequence shown here is derived from an EMBL/GenBank/DDBJ whole genome shotgun (WGS) entry which is preliminary data.</text>
</comment>
<gene>
    <name evidence="1" type="ORF">FC81_GL000675</name>
</gene>
<protein>
    <submittedName>
        <fullName evidence="1">Uncharacterized protein</fullName>
    </submittedName>
</protein>
<sequence length="60" mass="6885">MNKLTSSETMLKYLQQRIYDLSLKAKVERSAGNIMQYATYSTQVSVLNEVVKRLTKGEVK</sequence>
<name>A0A0R1M3H6_9LACO</name>
<proteinExistence type="predicted"/>
<keyword evidence="2" id="KW-1185">Reference proteome</keyword>
<dbReference type="AlphaFoldDB" id="A0A0R1M3H6"/>
<evidence type="ECO:0000313" key="2">
    <source>
        <dbReference type="Proteomes" id="UP000051621"/>
    </source>
</evidence>
<reference evidence="1 2" key="1">
    <citation type="journal article" date="2015" name="Genome Announc.">
        <title>Expanding the biotechnology potential of lactobacilli through comparative genomics of 213 strains and associated genera.</title>
        <authorList>
            <person name="Sun Z."/>
            <person name="Harris H.M."/>
            <person name="McCann A."/>
            <person name="Guo C."/>
            <person name="Argimon S."/>
            <person name="Zhang W."/>
            <person name="Yang X."/>
            <person name="Jeffery I.B."/>
            <person name="Cooney J.C."/>
            <person name="Kagawa T.F."/>
            <person name="Liu W."/>
            <person name="Song Y."/>
            <person name="Salvetti E."/>
            <person name="Wrobel A."/>
            <person name="Rasinkangas P."/>
            <person name="Parkhill J."/>
            <person name="Rea M.C."/>
            <person name="O'Sullivan O."/>
            <person name="Ritari J."/>
            <person name="Douillard F.P."/>
            <person name="Paul Ross R."/>
            <person name="Yang R."/>
            <person name="Briner A.E."/>
            <person name="Felis G.E."/>
            <person name="de Vos W.M."/>
            <person name="Barrangou R."/>
            <person name="Klaenhammer T.R."/>
            <person name="Caufield P.W."/>
            <person name="Cui Y."/>
            <person name="Zhang H."/>
            <person name="O'Toole P.W."/>
        </authorList>
    </citation>
    <scope>NUCLEOTIDE SEQUENCE [LARGE SCALE GENOMIC DNA]</scope>
    <source>
        <strain evidence="1 2">DSM 19910</strain>
    </source>
</reference>
<evidence type="ECO:0000313" key="1">
    <source>
        <dbReference type="EMBL" id="KRL02510.1"/>
    </source>
</evidence>
<dbReference type="Proteomes" id="UP000051621">
    <property type="component" value="Unassembled WGS sequence"/>
</dbReference>
<dbReference type="PATRIC" id="fig|1423731.3.peg.693"/>
<dbReference type="EMBL" id="AZEF01000012">
    <property type="protein sequence ID" value="KRL02510.1"/>
    <property type="molecule type" value="Genomic_DNA"/>
</dbReference>
<dbReference type="STRING" id="1423731.FC81_GL000675"/>
<dbReference type="RefSeq" id="WP_057742846.1">
    <property type="nucleotide sequence ID" value="NZ_AZEF01000012.1"/>
</dbReference>
<accession>A0A0R1M3H6</accession>